<reference evidence="1 2" key="1">
    <citation type="submission" date="2020-08" db="EMBL/GenBank/DDBJ databases">
        <title>Genomic Encyclopedia of Type Strains, Phase IV (KMG-IV): sequencing the most valuable type-strain genomes for metagenomic binning, comparative biology and taxonomic classification.</title>
        <authorList>
            <person name="Goeker M."/>
        </authorList>
    </citation>
    <scope>NUCLEOTIDE SEQUENCE [LARGE SCALE GENOMIC DNA]</scope>
    <source>
        <strain evidence="1 2">DSM 7465</strain>
    </source>
</reference>
<accession>A0A840HT91</accession>
<keyword evidence="2" id="KW-1185">Reference proteome</keyword>
<evidence type="ECO:0000313" key="1">
    <source>
        <dbReference type="EMBL" id="MBB4640829.1"/>
    </source>
</evidence>
<sequence>MTATLENLYENPENFVRLSSDELYALDYDEVSKIQLHHFQKRFEMLRPQLKALDRLADDVEIESITSFDDLASLGFPHTMYKSYATGDVDNGRYDRMTRWLQGLTTHDLSAVNLDGVETLDDWLDAIEAQTPLRPAASSGTSGKISLFPRSTVEVPFFLEHVLRMYGPHQDMVASGKYPYICAYPGRSGRQGTAIMLDLLRNQIYGGRDDMIITLSDGFAGANELWLAGKLRRAEALGEKLELTPREQALGREIAAKAKDSTKRWDDFIERAVIAQKGKTVIYNGFWVQLYQIALECIKRGVKVEWAQDSVLVAGGGTKGYTFPEDWMDTIQSVFPFKYPSQIREVYSMTETNAVSLRCDEGHLHPLPWGIQHVSDPETGLALPRKGVQRGRMLVMDLLASTYWSGTATGDDVTINWDGGCGCGRNGPYILNEIKRLADTRGGDDKITCAKTPQAFDRLEEFLTA</sequence>
<proteinExistence type="predicted"/>
<name>A0A840HT91_9SPHN</name>
<gene>
    <name evidence="1" type="ORF">HNQ99_001122</name>
</gene>
<dbReference type="AlphaFoldDB" id="A0A840HT91"/>
<evidence type="ECO:0000313" key="2">
    <source>
        <dbReference type="Proteomes" id="UP000575068"/>
    </source>
</evidence>
<comment type="caution">
    <text evidence="1">The sequence shown here is derived from an EMBL/GenBank/DDBJ whole genome shotgun (WGS) entry which is preliminary data.</text>
</comment>
<dbReference type="EMBL" id="JACHOV010000003">
    <property type="protein sequence ID" value="MBB4640829.1"/>
    <property type="molecule type" value="Genomic_DNA"/>
</dbReference>
<organism evidence="1 2">
    <name type="scientific">Rhizorhapis suberifaciens</name>
    <name type="common">corky root of lettuce</name>
    <dbReference type="NCBI Taxonomy" id="13656"/>
    <lineage>
        <taxon>Bacteria</taxon>
        <taxon>Pseudomonadati</taxon>
        <taxon>Pseudomonadota</taxon>
        <taxon>Alphaproteobacteria</taxon>
        <taxon>Sphingomonadales</taxon>
        <taxon>Sphingomonadaceae</taxon>
        <taxon>Rhizorhapis</taxon>
    </lineage>
</organism>
<dbReference type="InterPro" id="IPR042099">
    <property type="entry name" value="ANL_N_sf"/>
</dbReference>
<dbReference type="RefSeq" id="WP_184474648.1">
    <property type="nucleotide sequence ID" value="NZ_JACHOV010000003.1"/>
</dbReference>
<protein>
    <submittedName>
        <fullName evidence="1">Uncharacterized protein</fullName>
    </submittedName>
</protein>
<dbReference type="Proteomes" id="UP000575068">
    <property type="component" value="Unassembled WGS sequence"/>
</dbReference>
<dbReference type="Gene3D" id="3.40.50.12780">
    <property type="entry name" value="N-terminal domain of ligase-like"/>
    <property type="match status" value="1"/>
</dbReference>